<name>A0ABM7YN84_9BURK</name>
<sequence length="558" mass="59402">MSTITDLYRSRRAASVAHCDAPAPPCSRCGMLECLCRPRFFAGQVLTADDLNRLDAYIRAKHRLHNRQLHGWGVVNGLEVTCGPCGNGVTVSCGYALSPCGEDIVVCDSVAVDVCALIGHCMPELPPCDPPHRPNRLPCPEGEQEWVLAIRYAETPTRGVQPLYGSAPVSCGTGSGCGCGKAGCNGSGGCGCGGQSKALCPPPRPRGAPVQCEPTVVCEGYTFEVYRKPPKDTDDDNATDSPLMHRLQCCLEALIKGAPTTPDGSITSNPAGWQSWAVKIKAHLLLKLVDPPGTHCELIARLQSLAIPSANNPAALEDAIELLFVVAIDAMLNCLCSALLPPCPLPDPDGRVPLATLHISGGDCRVLRVCNWSTERAIAVTWPAIEYWLSPFPIATILRELLQRFCCFDLASIFRRDDDNGIVGVAGVADSRLNTTVEPSERTQAFARIFADTATAPDTSARALVQGLLGGKGDFQVRRADLSTWLLSQHLARPFATLAGLGERQRGGGSIDALEKRIADLDARVQAQQAEIGALRKAAMAAPPPAPAPAKSAKRSRK</sequence>
<gene>
    <name evidence="2" type="ORF">CATMQ487_28840</name>
</gene>
<accession>A0ABM7YN84</accession>
<evidence type="ECO:0000256" key="1">
    <source>
        <dbReference type="SAM" id="MobiDB-lite"/>
    </source>
</evidence>
<dbReference type="RefSeq" id="WP_251969247.1">
    <property type="nucleotide sequence ID" value="NZ_AP025730.1"/>
</dbReference>
<proteinExistence type="predicted"/>
<evidence type="ECO:0000313" key="2">
    <source>
        <dbReference type="EMBL" id="BDI05914.1"/>
    </source>
</evidence>
<dbReference type="EMBL" id="AP025730">
    <property type="protein sequence ID" value="BDI05914.1"/>
    <property type="molecule type" value="Genomic_DNA"/>
</dbReference>
<protein>
    <submittedName>
        <fullName evidence="2">Uncharacterized protein</fullName>
    </submittedName>
</protein>
<reference evidence="2" key="1">
    <citation type="submission" date="2022-04" db="EMBL/GenBank/DDBJ databases">
        <title>Whole genome sequence of Sphaerotilus sp. FB-5.</title>
        <authorList>
            <person name="Takeda M."/>
            <person name="Narihara S."/>
            <person name="Akimoto M."/>
            <person name="Akimoto R."/>
            <person name="Nishiyashiki S."/>
            <person name="Murakami T."/>
        </authorList>
    </citation>
    <scope>NUCLEOTIDE SEQUENCE</scope>
    <source>
        <strain evidence="2">FB-5</strain>
    </source>
</reference>
<dbReference type="Proteomes" id="UP001057498">
    <property type="component" value="Chromosome"/>
</dbReference>
<feature type="region of interest" description="Disordered" evidence="1">
    <location>
        <begin position="536"/>
        <end position="558"/>
    </location>
</feature>
<evidence type="ECO:0000313" key="3">
    <source>
        <dbReference type="Proteomes" id="UP001057498"/>
    </source>
</evidence>
<keyword evidence="3" id="KW-1185">Reference proteome</keyword>
<organism evidence="2 3">
    <name type="scientific">Sphaerotilus microaerophilus</name>
    <dbReference type="NCBI Taxonomy" id="2914710"/>
    <lineage>
        <taxon>Bacteria</taxon>
        <taxon>Pseudomonadati</taxon>
        <taxon>Pseudomonadota</taxon>
        <taxon>Betaproteobacteria</taxon>
        <taxon>Burkholderiales</taxon>
        <taxon>Sphaerotilaceae</taxon>
        <taxon>Sphaerotilus</taxon>
    </lineage>
</organism>